<comment type="caution">
    <text evidence="2">The sequence shown here is derived from an EMBL/GenBank/DDBJ whole genome shotgun (WGS) entry which is preliminary data.</text>
</comment>
<dbReference type="Gene3D" id="3.30.565.10">
    <property type="entry name" value="Histidine kinase-like ATPase, C-terminal domain"/>
    <property type="match status" value="1"/>
</dbReference>
<organism evidence="2 3">
    <name type="scientific">Thermocatellispora tengchongensis</name>
    <dbReference type="NCBI Taxonomy" id="1073253"/>
    <lineage>
        <taxon>Bacteria</taxon>
        <taxon>Bacillati</taxon>
        <taxon>Actinomycetota</taxon>
        <taxon>Actinomycetes</taxon>
        <taxon>Streptosporangiales</taxon>
        <taxon>Streptosporangiaceae</taxon>
        <taxon>Thermocatellispora</taxon>
    </lineage>
</organism>
<dbReference type="EMBL" id="JACHGN010000027">
    <property type="protein sequence ID" value="MBB5139078.1"/>
    <property type="molecule type" value="Genomic_DNA"/>
</dbReference>
<evidence type="ECO:0000259" key="1">
    <source>
        <dbReference type="Pfam" id="PF02518"/>
    </source>
</evidence>
<evidence type="ECO:0000313" key="2">
    <source>
        <dbReference type="EMBL" id="MBB5139078.1"/>
    </source>
</evidence>
<dbReference type="SUPFAM" id="SSF55874">
    <property type="entry name" value="ATPase domain of HSP90 chaperone/DNA topoisomerase II/histidine kinase"/>
    <property type="match status" value="1"/>
</dbReference>
<dbReference type="CDD" id="cd16934">
    <property type="entry name" value="HATPase_RsbT-like"/>
    <property type="match status" value="1"/>
</dbReference>
<keyword evidence="3" id="KW-1185">Reference proteome</keyword>
<accession>A0A840PHP8</accession>
<protein>
    <submittedName>
        <fullName evidence="2">Serine/threonine-protein kinase RsbT</fullName>
        <ecNumber evidence="2">2.7.11.1</ecNumber>
    </submittedName>
</protein>
<dbReference type="GO" id="GO:0004674">
    <property type="term" value="F:protein serine/threonine kinase activity"/>
    <property type="evidence" value="ECO:0007669"/>
    <property type="project" value="UniProtKB-EC"/>
</dbReference>
<dbReference type="Proteomes" id="UP000578449">
    <property type="component" value="Unassembled WGS sequence"/>
</dbReference>
<reference evidence="2 3" key="1">
    <citation type="submission" date="2020-08" db="EMBL/GenBank/DDBJ databases">
        <title>Genomic Encyclopedia of Type Strains, Phase IV (KMG-IV): sequencing the most valuable type-strain genomes for metagenomic binning, comparative biology and taxonomic classification.</title>
        <authorList>
            <person name="Goeker M."/>
        </authorList>
    </citation>
    <scope>NUCLEOTIDE SEQUENCE [LARGE SCALE GENOMIC DNA]</scope>
    <source>
        <strain evidence="2 3">DSM 45615</strain>
    </source>
</reference>
<sequence>MSDSRVATAGEGRVSSLPIRAEDDLLAARHAVRAATLEAGFGLVAQTKLVTAASELVRNCYVHGGGGKLVIEHLVPPPRAGLRLTISDQGPGIGDLEAALTDGYSTGAGLGHGLGGARRLVDEFHLDTSPERGTTVVITRWVN</sequence>
<dbReference type="AlphaFoldDB" id="A0A840PHP8"/>
<dbReference type="Pfam" id="PF02518">
    <property type="entry name" value="HATPase_c"/>
    <property type="match status" value="1"/>
</dbReference>
<name>A0A840PHP8_9ACTN</name>
<dbReference type="RefSeq" id="WP_312926999.1">
    <property type="nucleotide sequence ID" value="NZ_BAABIX010000016.1"/>
</dbReference>
<keyword evidence="2" id="KW-0808">Transferase</keyword>
<feature type="domain" description="Histidine kinase/HSP90-like ATPase" evidence="1">
    <location>
        <begin position="46"/>
        <end position="139"/>
    </location>
</feature>
<proteinExistence type="predicted"/>
<evidence type="ECO:0000313" key="3">
    <source>
        <dbReference type="Proteomes" id="UP000578449"/>
    </source>
</evidence>
<keyword evidence="2" id="KW-0418">Kinase</keyword>
<gene>
    <name evidence="2" type="ORF">HNP84_008841</name>
</gene>
<dbReference type="InterPro" id="IPR003594">
    <property type="entry name" value="HATPase_dom"/>
</dbReference>
<dbReference type="EC" id="2.7.11.1" evidence="2"/>
<dbReference type="InterPro" id="IPR036890">
    <property type="entry name" value="HATPase_C_sf"/>
</dbReference>